<dbReference type="EMBL" id="CP053564">
    <property type="protein sequence ID" value="QJY45712.1"/>
    <property type="molecule type" value="Genomic_DNA"/>
</dbReference>
<gene>
    <name evidence="1" type="ORF">HOP40_07790</name>
</gene>
<accession>A0A6M6JG35</accession>
<organism evidence="1 2">
    <name type="scientific">Pseudonocardia broussonetiae</name>
    <dbReference type="NCBI Taxonomy" id="2736640"/>
    <lineage>
        <taxon>Bacteria</taxon>
        <taxon>Bacillati</taxon>
        <taxon>Actinomycetota</taxon>
        <taxon>Actinomycetes</taxon>
        <taxon>Pseudonocardiales</taxon>
        <taxon>Pseudonocardiaceae</taxon>
        <taxon>Pseudonocardia</taxon>
    </lineage>
</organism>
<name>A0A6M6JG35_9PSEU</name>
<keyword evidence="2" id="KW-1185">Reference proteome</keyword>
<evidence type="ECO:0000313" key="2">
    <source>
        <dbReference type="Proteomes" id="UP000505377"/>
    </source>
</evidence>
<dbReference type="KEGG" id="pbro:HOP40_07790"/>
<evidence type="ECO:0000313" key="1">
    <source>
        <dbReference type="EMBL" id="QJY45712.1"/>
    </source>
</evidence>
<sequence length="75" mass="7573">MSPAGEAITPDAVHAAAVLADLPLTPQRATEVAALLASWLPAAHALNTRMQAEDLRGLAPAVTFTQGAEAQEAGG</sequence>
<dbReference type="RefSeq" id="WP_172156118.1">
    <property type="nucleotide sequence ID" value="NZ_CP053564.1"/>
</dbReference>
<proteinExistence type="predicted"/>
<reference evidence="1 2" key="1">
    <citation type="submission" date="2020-05" db="EMBL/GenBank/DDBJ databases">
        <authorList>
            <person name="Mo P."/>
        </authorList>
    </citation>
    <scope>NUCLEOTIDE SEQUENCE [LARGE SCALE GENOMIC DNA]</scope>
    <source>
        <strain evidence="1 2">Gen01</strain>
    </source>
</reference>
<protein>
    <submittedName>
        <fullName evidence="1">Uncharacterized protein</fullName>
    </submittedName>
</protein>
<dbReference type="Proteomes" id="UP000505377">
    <property type="component" value="Chromosome"/>
</dbReference>
<dbReference type="AlphaFoldDB" id="A0A6M6JG35"/>